<dbReference type="NCBIfam" id="TIGR02227">
    <property type="entry name" value="sigpep_I_bact"/>
    <property type="match status" value="1"/>
</dbReference>
<dbReference type="PRINTS" id="PR00727">
    <property type="entry name" value="LEADERPTASE"/>
</dbReference>
<organism evidence="8 9">
    <name type="scientific">Bacillus coahuilensis p1.1.43</name>
    <dbReference type="NCBI Taxonomy" id="1150625"/>
    <lineage>
        <taxon>Bacteria</taxon>
        <taxon>Bacillati</taxon>
        <taxon>Bacillota</taxon>
        <taxon>Bacilli</taxon>
        <taxon>Bacillales</taxon>
        <taxon>Bacillaceae</taxon>
        <taxon>Bacillus</taxon>
    </lineage>
</organism>
<evidence type="ECO:0000256" key="6">
    <source>
        <dbReference type="RuleBase" id="RU362042"/>
    </source>
</evidence>
<dbReference type="GO" id="GO:0009003">
    <property type="term" value="F:signal peptidase activity"/>
    <property type="evidence" value="ECO:0007669"/>
    <property type="project" value="UniProtKB-EC"/>
</dbReference>
<dbReference type="CDD" id="cd06530">
    <property type="entry name" value="S26_SPase_I"/>
    <property type="match status" value="1"/>
</dbReference>
<dbReference type="GO" id="GO:0005886">
    <property type="term" value="C:plasma membrane"/>
    <property type="evidence" value="ECO:0007669"/>
    <property type="project" value="UniProtKB-SubCell"/>
</dbReference>
<dbReference type="PANTHER" id="PTHR43390:SF8">
    <property type="entry name" value="SIGNAL PEPTIDASE I"/>
    <property type="match status" value="1"/>
</dbReference>
<gene>
    <name evidence="8" type="ORF">Q75_06055</name>
</gene>
<accession>A0A147K9P5</accession>
<dbReference type="PROSITE" id="PS00760">
    <property type="entry name" value="SPASE_I_2"/>
    <property type="match status" value="1"/>
</dbReference>
<dbReference type="EMBL" id="LDYG01000024">
    <property type="protein sequence ID" value="KUP07091.1"/>
    <property type="molecule type" value="Genomic_DNA"/>
</dbReference>
<dbReference type="OrthoDB" id="9802919at2"/>
<evidence type="ECO:0000256" key="1">
    <source>
        <dbReference type="ARBA" id="ARBA00000677"/>
    </source>
</evidence>
<comment type="caution">
    <text evidence="8">The sequence shown here is derived from an EMBL/GenBank/DDBJ whole genome shotgun (WGS) entry which is preliminary data.</text>
</comment>
<evidence type="ECO:0000256" key="5">
    <source>
        <dbReference type="PIRSR" id="PIRSR600223-1"/>
    </source>
</evidence>
<dbReference type="InterPro" id="IPR036286">
    <property type="entry name" value="LexA/Signal_pep-like_sf"/>
</dbReference>
<evidence type="ECO:0000256" key="2">
    <source>
        <dbReference type="ARBA" id="ARBA00004401"/>
    </source>
</evidence>
<dbReference type="Proteomes" id="UP000074108">
    <property type="component" value="Unassembled WGS sequence"/>
</dbReference>
<feature type="domain" description="Peptidase S26" evidence="7">
    <location>
        <begin position="17"/>
        <end position="183"/>
    </location>
</feature>
<evidence type="ECO:0000313" key="8">
    <source>
        <dbReference type="EMBL" id="KUP07091.1"/>
    </source>
</evidence>
<dbReference type="Pfam" id="PF10502">
    <property type="entry name" value="Peptidase_S26"/>
    <property type="match status" value="1"/>
</dbReference>
<evidence type="ECO:0000256" key="3">
    <source>
        <dbReference type="ARBA" id="ARBA00013208"/>
    </source>
</evidence>
<dbReference type="PATRIC" id="fig|1150625.3.peg.1268"/>
<reference evidence="8 9" key="1">
    <citation type="journal article" date="2016" name="Front. Microbiol.">
        <title>Microevolution Analysis of Bacillus coahuilensis Unveils Differences in Phosphorus Acquisition Strategies and Their Regulation.</title>
        <authorList>
            <person name="Gomez-Lunar Z."/>
            <person name="Hernandez-Gonzalez I."/>
            <person name="Rodriguez-Torres M.D."/>
            <person name="Souza V."/>
            <person name="Olmedo-Alvarez G."/>
        </authorList>
    </citation>
    <scope>NUCLEOTIDE SEQUENCE [LARGE SCALE GENOMIC DNA]</scope>
    <source>
        <strain evidence="9">p1.1.43</strain>
    </source>
</reference>
<name>A0A147K9P5_9BACI</name>
<keyword evidence="9" id="KW-1185">Reference proteome</keyword>
<comment type="subcellular location">
    <subcellularLocation>
        <location evidence="2">Cell membrane</location>
        <topology evidence="2">Single-pass type II membrane protein</topology>
    </subcellularLocation>
    <subcellularLocation>
        <location evidence="6">Membrane</location>
        <topology evidence="6">Single-pass type II membrane protein</topology>
    </subcellularLocation>
</comment>
<dbReference type="GO" id="GO:0004252">
    <property type="term" value="F:serine-type endopeptidase activity"/>
    <property type="evidence" value="ECO:0007669"/>
    <property type="project" value="InterPro"/>
</dbReference>
<feature type="transmembrane region" description="Helical" evidence="6">
    <location>
        <begin position="20"/>
        <end position="44"/>
    </location>
</feature>
<dbReference type="PROSITE" id="PS00761">
    <property type="entry name" value="SPASE_I_3"/>
    <property type="match status" value="1"/>
</dbReference>
<evidence type="ECO:0000256" key="4">
    <source>
        <dbReference type="ARBA" id="ARBA00022801"/>
    </source>
</evidence>
<dbReference type="InterPro" id="IPR019533">
    <property type="entry name" value="Peptidase_S26"/>
</dbReference>
<dbReference type="Gene3D" id="2.10.109.10">
    <property type="entry name" value="Umud Fragment, subunit A"/>
    <property type="match status" value="1"/>
</dbReference>
<dbReference type="FunFam" id="2.10.109.10:FF:000004">
    <property type="entry name" value="Signal peptidase I"/>
    <property type="match status" value="1"/>
</dbReference>
<proteinExistence type="inferred from homology"/>
<protein>
    <recommendedName>
        <fullName evidence="3 6">Signal peptidase I</fullName>
        <ecNumber evidence="3 6">3.4.21.89</ecNumber>
    </recommendedName>
</protein>
<comment type="similarity">
    <text evidence="6">Belongs to the peptidase S26 family.</text>
</comment>
<dbReference type="InterPro" id="IPR019758">
    <property type="entry name" value="Pept_S26A_signal_pept_1_CS"/>
</dbReference>
<dbReference type="SUPFAM" id="SSF51306">
    <property type="entry name" value="LexA/Signal peptidase"/>
    <property type="match status" value="1"/>
</dbReference>
<comment type="catalytic activity">
    <reaction evidence="1 6">
        <text>Cleavage of hydrophobic, N-terminal signal or leader sequences from secreted and periplasmic proteins.</text>
        <dbReference type="EC" id="3.4.21.89"/>
    </reaction>
</comment>
<keyword evidence="6" id="KW-1133">Transmembrane helix</keyword>
<dbReference type="AlphaFoldDB" id="A0A147K9P5"/>
<sequence length="192" mass="22125">MFRQLEGVESVEKKNEWWEWTKALLIAAGLATVIRVFFFSPIIVDGRSMMPTLENGERMIMNKISYQVGEPDYFDIVVFHATEEKDYIKRVIGLPGDHIEYKEDVLYINGEAYEEPYLEPYKEELNGFQLTEDFTLEDIIGQSTVPEGQVFVLGDNRQVSQDSRMIGTVPMDEIVGKTSLVFWPISQIRNAD</sequence>
<keyword evidence="6" id="KW-0472">Membrane</keyword>
<dbReference type="GO" id="GO:0006465">
    <property type="term" value="P:signal peptide processing"/>
    <property type="evidence" value="ECO:0007669"/>
    <property type="project" value="InterPro"/>
</dbReference>
<dbReference type="PANTHER" id="PTHR43390">
    <property type="entry name" value="SIGNAL PEPTIDASE I"/>
    <property type="match status" value="1"/>
</dbReference>
<dbReference type="InterPro" id="IPR019757">
    <property type="entry name" value="Pept_S26A_signal_pept_1_Lys-AS"/>
</dbReference>
<keyword evidence="6" id="KW-0645">Protease</keyword>
<dbReference type="EC" id="3.4.21.89" evidence="3 6"/>
<feature type="active site" evidence="5">
    <location>
        <position position="89"/>
    </location>
</feature>
<evidence type="ECO:0000313" key="9">
    <source>
        <dbReference type="Proteomes" id="UP000074108"/>
    </source>
</evidence>
<evidence type="ECO:0000259" key="7">
    <source>
        <dbReference type="Pfam" id="PF10502"/>
    </source>
</evidence>
<dbReference type="STRING" id="1150625.Q75_06055"/>
<keyword evidence="6" id="KW-0812">Transmembrane</keyword>
<feature type="active site" evidence="5">
    <location>
        <position position="48"/>
    </location>
</feature>
<dbReference type="RefSeq" id="WP_050770934.1">
    <property type="nucleotide sequence ID" value="NZ_LDYG01000024.1"/>
</dbReference>
<dbReference type="InterPro" id="IPR000223">
    <property type="entry name" value="Pept_S26A_signal_pept_1"/>
</dbReference>
<keyword evidence="4 6" id="KW-0378">Hydrolase</keyword>